<dbReference type="Gene3D" id="3.40.50.12780">
    <property type="entry name" value="N-terminal domain of ligase-like"/>
    <property type="match status" value="1"/>
</dbReference>
<keyword evidence="5" id="KW-1185">Reference proteome</keyword>
<dbReference type="OrthoDB" id="10253869at2759"/>
<protein>
    <recommendedName>
        <fullName evidence="3">AMP-dependent synthetase/ligase domain-containing protein</fullName>
    </recommendedName>
</protein>
<evidence type="ECO:0000259" key="3">
    <source>
        <dbReference type="Pfam" id="PF00501"/>
    </source>
</evidence>
<reference evidence="4" key="1">
    <citation type="submission" date="2022-03" db="EMBL/GenBank/DDBJ databases">
        <authorList>
            <person name="Sayadi A."/>
        </authorList>
    </citation>
    <scope>NUCLEOTIDE SEQUENCE</scope>
</reference>
<dbReference type="Pfam" id="PF00501">
    <property type="entry name" value="AMP-binding"/>
    <property type="match status" value="1"/>
</dbReference>
<comment type="subcellular location">
    <subcellularLocation>
        <location evidence="1">Peroxisome</location>
    </subcellularLocation>
</comment>
<dbReference type="PANTHER" id="PTHR24096:SF422">
    <property type="entry name" value="BCDNA.GH02901"/>
    <property type="match status" value="1"/>
</dbReference>
<organism evidence="4 5">
    <name type="scientific">Acanthoscelides obtectus</name>
    <name type="common">Bean weevil</name>
    <name type="synonym">Bruchus obtectus</name>
    <dbReference type="NCBI Taxonomy" id="200917"/>
    <lineage>
        <taxon>Eukaryota</taxon>
        <taxon>Metazoa</taxon>
        <taxon>Ecdysozoa</taxon>
        <taxon>Arthropoda</taxon>
        <taxon>Hexapoda</taxon>
        <taxon>Insecta</taxon>
        <taxon>Pterygota</taxon>
        <taxon>Neoptera</taxon>
        <taxon>Endopterygota</taxon>
        <taxon>Coleoptera</taxon>
        <taxon>Polyphaga</taxon>
        <taxon>Cucujiformia</taxon>
        <taxon>Chrysomeloidea</taxon>
        <taxon>Chrysomelidae</taxon>
        <taxon>Bruchinae</taxon>
        <taxon>Bruchini</taxon>
        <taxon>Acanthoscelides</taxon>
    </lineage>
</organism>
<evidence type="ECO:0000313" key="5">
    <source>
        <dbReference type="Proteomes" id="UP001152888"/>
    </source>
</evidence>
<dbReference type="Proteomes" id="UP001152888">
    <property type="component" value="Unassembled WGS sequence"/>
</dbReference>
<feature type="domain" description="AMP-dependent synthetase/ligase" evidence="3">
    <location>
        <begin position="57"/>
        <end position="185"/>
    </location>
</feature>
<evidence type="ECO:0000256" key="2">
    <source>
        <dbReference type="ARBA" id="ARBA00023140"/>
    </source>
</evidence>
<gene>
    <name evidence="4" type="ORF">ACAOBT_LOCUS23674</name>
</gene>
<sequence>MLRRATLCLVGKARRHFHKEFSNFRWLCTAANEQNILKSDVLELDIPRTSVHEYFYERIEKFYKYTAVECSETGRKYSYEEVRCKARNLSKYLIKKLKLQKGDVVAILSPNIPEYMITCLGILEAGLVITSMNPIYTADEVYKQLVDSSAKVLITLNDGAISKTAKTAVEMTKKQLPIIVIKDKMSLTPLRWSCDFKIKEDMSKFIPLKEQTTGQDLFCSFKNIISSEKIPISKIGLTTDGAPAMVIRVSCGYVVTMKVFHNFSVTTALSISKHFVDIF</sequence>
<dbReference type="PANTHER" id="PTHR24096">
    <property type="entry name" value="LONG-CHAIN-FATTY-ACID--COA LIGASE"/>
    <property type="match status" value="1"/>
</dbReference>
<dbReference type="GO" id="GO:0004467">
    <property type="term" value="F:long-chain fatty acid-CoA ligase activity"/>
    <property type="evidence" value="ECO:0007669"/>
    <property type="project" value="TreeGrafter"/>
</dbReference>
<dbReference type="AlphaFoldDB" id="A0A9P0PU93"/>
<name>A0A9P0PU93_ACAOB</name>
<dbReference type="GO" id="GO:0005777">
    <property type="term" value="C:peroxisome"/>
    <property type="evidence" value="ECO:0007669"/>
    <property type="project" value="UniProtKB-SubCell"/>
</dbReference>
<dbReference type="GO" id="GO:0046949">
    <property type="term" value="P:fatty-acyl-CoA biosynthetic process"/>
    <property type="evidence" value="ECO:0007669"/>
    <property type="project" value="TreeGrafter"/>
</dbReference>
<dbReference type="EMBL" id="CAKOFQ010007282">
    <property type="protein sequence ID" value="CAH1997333.1"/>
    <property type="molecule type" value="Genomic_DNA"/>
</dbReference>
<comment type="caution">
    <text evidence="4">The sequence shown here is derived from an EMBL/GenBank/DDBJ whole genome shotgun (WGS) entry which is preliminary data.</text>
</comment>
<dbReference type="InterPro" id="IPR042099">
    <property type="entry name" value="ANL_N_sf"/>
</dbReference>
<dbReference type="SUPFAM" id="SSF56801">
    <property type="entry name" value="Acetyl-CoA synthetase-like"/>
    <property type="match status" value="1"/>
</dbReference>
<proteinExistence type="predicted"/>
<evidence type="ECO:0000313" key="4">
    <source>
        <dbReference type="EMBL" id="CAH1997333.1"/>
    </source>
</evidence>
<keyword evidence="2" id="KW-0576">Peroxisome</keyword>
<accession>A0A9P0PU93</accession>
<evidence type="ECO:0000256" key="1">
    <source>
        <dbReference type="ARBA" id="ARBA00004275"/>
    </source>
</evidence>
<dbReference type="InterPro" id="IPR000873">
    <property type="entry name" value="AMP-dep_synth/lig_dom"/>
</dbReference>